<dbReference type="OMA" id="QSICTLW"/>
<evidence type="ECO:0000313" key="3">
    <source>
        <dbReference type="EMBL" id="GBG90248.1"/>
    </source>
</evidence>
<dbReference type="SUPFAM" id="SSF48371">
    <property type="entry name" value="ARM repeat"/>
    <property type="match status" value="2"/>
</dbReference>
<feature type="compositionally biased region" description="Basic and acidic residues" evidence="2">
    <location>
        <begin position="494"/>
        <end position="508"/>
    </location>
</feature>
<evidence type="ECO:0000313" key="4">
    <source>
        <dbReference type="Proteomes" id="UP000265515"/>
    </source>
</evidence>
<dbReference type="AlphaFoldDB" id="A0A388M6N3"/>
<proteinExistence type="predicted"/>
<dbReference type="SMART" id="SM00185">
    <property type="entry name" value="ARM"/>
    <property type="match status" value="8"/>
</dbReference>
<protein>
    <recommendedName>
        <fullName evidence="5">Armadillo repeat-containing domain-containing protein</fullName>
    </recommendedName>
</protein>
<evidence type="ECO:0000256" key="1">
    <source>
        <dbReference type="PROSITE-ProRule" id="PRU00259"/>
    </source>
</evidence>
<feature type="region of interest" description="Disordered" evidence="2">
    <location>
        <begin position="442"/>
        <end position="478"/>
    </location>
</feature>
<dbReference type="EMBL" id="BFEA01000798">
    <property type="protein sequence ID" value="GBG90248.1"/>
    <property type="molecule type" value="Genomic_DNA"/>
</dbReference>
<gene>
    <name evidence="3" type="ORF">CBR_g50426</name>
</gene>
<evidence type="ECO:0000256" key="2">
    <source>
        <dbReference type="SAM" id="MobiDB-lite"/>
    </source>
</evidence>
<dbReference type="InterPro" id="IPR000225">
    <property type="entry name" value="Armadillo"/>
</dbReference>
<comment type="caution">
    <text evidence="3">The sequence shown here is derived from an EMBL/GenBank/DDBJ whole genome shotgun (WGS) entry which is preliminary data.</text>
</comment>
<dbReference type="Gene3D" id="1.25.10.10">
    <property type="entry name" value="Leucine-rich Repeat Variant"/>
    <property type="match status" value="4"/>
</dbReference>
<dbReference type="Gramene" id="GBG90248">
    <property type="protein sequence ID" value="GBG90248"/>
    <property type="gene ID" value="CBR_g50426"/>
</dbReference>
<dbReference type="OrthoDB" id="409644at2759"/>
<feature type="repeat" description="ARM" evidence="1">
    <location>
        <begin position="901"/>
        <end position="943"/>
    </location>
</feature>
<dbReference type="PROSITE" id="PS50176">
    <property type="entry name" value="ARM_REPEAT"/>
    <property type="match status" value="1"/>
</dbReference>
<dbReference type="InterPro" id="IPR011989">
    <property type="entry name" value="ARM-like"/>
</dbReference>
<accession>A0A388M6N3</accession>
<dbReference type="PANTHER" id="PTHR47451">
    <property type="entry name" value="ARM REPEAT SUPERFAMILY PROTEIN"/>
    <property type="match status" value="1"/>
</dbReference>
<sequence length="970" mass="102888">MVDGYQSANAGCAAGSSFIVSEREACRRLPYVCHVAAGSIATWRCQCSSSEPFRRDRKRQQDCATWLCRSTEEEAGGLPCGTTMDNLLETEFEVGSGEEGIDVGTTSMLRESEDSKCQHGEKKGCSEIPEASSRIQEGYVPLFVRMLGLDSPIEEREEAVCALWSHSANGRECLDEIVGIPGSVNLLAMLLLCGRTRASRAAAGLLSNIASVEEYAQIADKAGAIEGAVGVLQRPMISFEVKVQAAGILVNITKTEWGRKRVADLEVVPLLLTMVQRGVKEEKEAAAEVLSNIAASRSFCKIFAEAGAVHKLASVIITDAKKQLAVEDSMASLRRHCRRALTSLAQDDEMRLDIIAEGLVPVPVTEAGLFNPGGVKAIATATATKPRSEVEGAACDTAPSDPLSGSRPSSDLPPTASVDEERSTKEAALRRDLFGLGVFASAGGGSSSSSSSSSPGTPDQHQGGEAVPAESRDPPTGYDEEQIQREFLARIGLEEGRETGNVPRKNDVENGGQGCRRRMIMSKTDGIPRVVLLLGLSDPSQASVAAEAVAELAILQENRKLLTAAGAIPRLIQLLTAGNECAIEAAAYAIEKMALSLSVKRSFVRSGAIDVLVSILRADDATRLVKAKVASALMILTEGGNTGDQGGSNDEDGDDDSAILSEFVRGEVSGNSGMEGEGDDRAGSGAQSFAGDPRAKIVACGGVAPLIQMMVSCRGDEGGDKAARVLAGIAAEEVNAVALVSSGLVPAIEILLGKWMDAKGIEDAKAEDAWMDSDWDVMSSVARIVCNVLSVERLRWVVSGTFLEEGLKVLLRSKAPRRVKEHVASALLMIEEFKRGPGWQRNGATLGTVDIEVAVHDTIPRLIDQLGGTYPKHVRERAVIQLRNLACCGVREYSAAIAQCGGIWPIVRLLRNASPWAREAALLVLCNLASDSGNIPSIIAAGAARRLECIVREGGPEWKIALSLLRSLPV</sequence>
<keyword evidence="4" id="KW-1185">Reference proteome</keyword>
<evidence type="ECO:0008006" key="5">
    <source>
        <dbReference type="Google" id="ProtNLM"/>
    </source>
</evidence>
<dbReference type="STRING" id="69332.A0A388M6N3"/>
<feature type="region of interest" description="Disordered" evidence="2">
    <location>
        <begin position="383"/>
        <end position="425"/>
    </location>
</feature>
<feature type="region of interest" description="Disordered" evidence="2">
    <location>
        <begin position="668"/>
        <end position="687"/>
    </location>
</feature>
<dbReference type="InterPro" id="IPR016024">
    <property type="entry name" value="ARM-type_fold"/>
</dbReference>
<dbReference type="Proteomes" id="UP000265515">
    <property type="component" value="Unassembled WGS sequence"/>
</dbReference>
<organism evidence="3 4">
    <name type="scientific">Chara braunii</name>
    <name type="common">Braun's stonewort</name>
    <dbReference type="NCBI Taxonomy" id="69332"/>
    <lineage>
        <taxon>Eukaryota</taxon>
        <taxon>Viridiplantae</taxon>
        <taxon>Streptophyta</taxon>
        <taxon>Charophyceae</taxon>
        <taxon>Charales</taxon>
        <taxon>Characeae</taxon>
        <taxon>Chara</taxon>
    </lineage>
</organism>
<reference evidence="3 4" key="1">
    <citation type="journal article" date="2018" name="Cell">
        <title>The Chara Genome: Secondary Complexity and Implications for Plant Terrestrialization.</title>
        <authorList>
            <person name="Nishiyama T."/>
            <person name="Sakayama H."/>
            <person name="Vries J.D."/>
            <person name="Buschmann H."/>
            <person name="Saint-Marcoux D."/>
            <person name="Ullrich K.K."/>
            <person name="Haas F.B."/>
            <person name="Vanderstraeten L."/>
            <person name="Becker D."/>
            <person name="Lang D."/>
            <person name="Vosolsobe S."/>
            <person name="Rombauts S."/>
            <person name="Wilhelmsson P.K.I."/>
            <person name="Janitza P."/>
            <person name="Kern R."/>
            <person name="Heyl A."/>
            <person name="Rumpler F."/>
            <person name="Villalobos L.I.A.C."/>
            <person name="Clay J.M."/>
            <person name="Skokan R."/>
            <person name="Toyoda A."/>
            <person name="Suzuki Y."/>
            <person name="Kagoshima H."/>
            <person name="Schijlen E."/>
            <person name="Tajeshwar N."/>
            <person name="Catarino B."/>
            <person name="Hetherington A.J."/>
            <person name="Saltykova A."/>
            <person name="Bonnot C."/>
            <person name="Breuninger H."/>
            <person name="Symeonidi A."/>
            <person name="Radhakrishnan G.V."/>
            <person name="Van Nieuwerburgh F."/>
            <person name="Deforce D."/>
            <person name="Chang C."/>
            <person name="Karol K.G."/>
            <person name="Hedrich R."/>
            <person name="Ulvskov P."/>
            <person name="Glockner G."/>
            <person name="Delwiche C.F."/>
            <person name="Petrasek J."/>
            <person name="Van de Peer Y."/>
            <person name="Friml J."/>
            <person name="Beilby M."/>
            <person name="Dolan L."/>
            <person name="Kohara Y."/>
            <person name="Sugano S."/>
            <person name="Fujiyama A."/>
            <person name="Delaux P.-M."/>
            <person name="Quint M."/>
            <person name="TheiBen G."/>
            <person name="Hagemann M."/>
            <person name="Harholt J."/>
            <person name="Dunand C."/>
            <person name="Zachgo S."/>
            <person name="Langdale J."/>
            <person name="Maumus F."/>
            <person name="Straeten D.V.D."/>
            <person name="Gould S.B."/>
            <person name="Rensing S.A."/>
        </authorList>
    </citation>
    <scope>NUCLEOTIDE SEQUENCE [LARGE SCALE GENOMIC DNA]</scope>
    <source>
        <strain evidence="3 4">S276</strain>
    </source>
</reference>
<dbReference type="PANTHER" id="PTHR47451:SF1">
    <property type="entry name" value="ARM REPEAT SUPERFAMILY PROTEIN"/>
    <property type="match status" value="1"/>
</dbReference>
<name>A0A388M6N3_CHABU</name>
<feature type="region of interest" description="Disordered" evidence="2">
    <location>
        <begin position="494"/>
        <end position="513"/>
    </location>
</feature>